<evidence type="ECO:0000313" key="1">
    <source>
        <dbReference type="EMBL" id="SFV62671.1"/>
    </source>
</evidence>
<dbReference type="EMBL" id="FPHL01000030">
    <property type="protein sequence ID" value="SFV62671.1"/>
    <property type="molecule type" value="Genomic_DNA"/>
</dbReference>
<reference evidence="1" key="1">
    <citation type="submission" date="2016-10" db="EMBL/GenBank/DDBJ databases">
        <authorList>
            <person name="de Groot N.N."/>
        </authorList>
    </citation>
    <scope>NUCLEOTIDE SEQUENCE</scope>
</reference>
<sequence>MKIVYLYTAYIASFFQGEGTLFGYIPEPLHFFIGEKDLLSGTLDVLQFKIACHYLQLSRMGCLCINPK</sequence>
<protein>
    <submittedName>
        <fullName evidence="1">Uncharacterized protein</fullName>
    </submittedName>
</protein>
<dbReference type="AlphaFoldDB" id="A0A1W1CAE1"/>
<gene>
    <name evidence="1" type="ORF">MNB_SV-10-712</name>
</gene>
<name>A0A1W1CAE1_9ZZZZ</name>
<accession>A0A1W1CAE1</accession>
<organism evidence="1">
    <name type="scientific">hydrothermal vent metagenome</name>
    <dbReference type="NCBI Taxonomy" id="652676"/>
    <lineage>
        <taxon>unclassified sequences</taxon>
        <taxon>metagenomes</taxon>
        <taxon>ecological metagenomes</taxon>
    </lineage>
</organism>
<proteinExistence type="predicted"/>